<dbReference type="PANTHER" id="PTHR30136">
    <property type="entry name" value="HELIX-TURN-HELIX TRANSCRIPTIONAL REGULATOR, ICLR FAMILY"/>
    <property type="match status" value="1"/>
</dbReference>
<evidence type="ECO:0000256" key="2">
    <source>
        <dbReference type="ARBA" id="ARBA00023163"/>
    </source>
</evidence>
<evidence type="ECO:0000259" key="3">
    <source>
        <dbReference type="PROSITE" id="PS51077"/>
    </source>
</evidence>
<evidence type="ECO:0000313" key="5">
    <source>
        <dbReference type="Proteomes" id="UP000321933"/>
    </source>
</evidence>
<comment type="caution">
    <text evidence="4">The sequence shown here is derived from an EMBL/GenBank/DDBJ whole genome shotgun (WGS) entry which is preliminary data.</text>
</comment>
<dbReference type="GO" id="GO:0045892">
    <property type="term" value="P:negative regulation of DNA-templated transcription"/>
    <property type="evidence" value="ECO:0007669"/>
    <property type="project" value="TreeGrafter"/>
</dbReference>
<dbReference type="InterPro" id="IPR036388">
    <property type="entry name" value="WH-like_DNA-bd_sf"/>
</dbReference>
<dbReference type="AlphaFoldDB" id="A0A5C8ZVM5"/>
<dbReference type="SUPFAM" id="SSF46785">
    <property type="entry name" value="Winged helix' DNA-binding domain"/>
    <property type="match status" value="1"/>
</dbReference>
<dbReference type="Pfam" id="PF09339">
    <property type="entry name" value="HTH_IclR"/>
    <property type="match status" value="1"/>
</dbReference>
<dbReference type="InterPro" id="IPR029016">
    <property type="entry name" value="GAF-like_dom_sf"/>
</dbReference>
<dbReference type="InterPro" id="IPR005471">
    <property type="entry name" value="Tscrpt_reg_IclR_N"/>
</dbReference>
<dbReference type="SMART" id="SM00346">
    <property type="entry name" value="HTH_ICLR"/>
    <property type="match status" value="1"/>
</dbReference>
<keyword evidence="2" id="KW-0804">Transcription</keyword>
<dbReference type="Gene3D" id="1.10.10.10">
    <property type="entry name" value="Winged helix-like DNA-binding domain superfamily/Winged helix DNA-binding domain"/>
    <property type="match status" value="1"/>
</dbReference>
<name>A0A5C8ZVM5_9GAMM</name>
<dbReference type="OrthoDB" id="9807558at2"/>
<dbReference type="PANTHER" id="PTHR30136:SF35">
    <property type="entry name" value="HTH-TYPE TRANSCRIPTIONAL REGULATOR RV1719"/>
    <property type="match status" value="1"/>
</dbReference>
<evidence type="ECO:0000313" key="4">
    <source>
        <dbReference type="EMBL" id="TXS91804.1"/>
    </source>
</evidence>
<dbReference type="GO" id="GO:0003700">
    <property type="term" value="F:DNA-binding transcription factor activity"/>
    <property type="evidence" value="ECO:0007669"/>
    <property type="project" value="TreeGrafter"/>
</dbReference>
<reference evidence="4 5" key="1">
    <citation type="submission" date="2019-08" db="EMBL/GenBank/DDBJ databases">
        <title>Parahaliea maris sp. nov., isolated from the surface seawater.</title>
        <authorList>
            <person name="Liu Y."/>
        </authorList>
    </citation>
    <scope>NUCLEOTIDE SEQUENCE [LARGE SCALE GENOMIC DNA]</scope>
    <source>
        <strain evidence="4 5">S2-26</strain>
    </source>
</reference>
<dbReference type="SUPFAM" id="SSF55781">
    <property type="entry name" value="GAF domain-like"/>
    <property type="match status" value="1"/>
</dbReference>
<keyword evidence="5" id="KW-1185">Reference proteome</keyword>
<dbReference type="Proteomes" id="UP000321933">
    <property type="component" value="Unassembled WGS sequence"/>
</dbReference>
<accession>A0A5C8ZVM5</accession>
<proteinExistence type="predicted"/>
<dbReference type="InterPro" id="IPR036390">
    <property type="entry name" value="WH_DNA-bd_sf"/>
</dbReference>
<gene>
    <name evidence="4" type="ORF">FVW59_11685</name>
</gene>
<dbReference type="PROSITE" id="PS51077">
    <property type="entry name" value="HTH_ICLR"/>
    <property type="match status" value="1"/>
</dbReference>
<organism evidence="4 5">
    <name type="scientific">Parahaliea aestuarii</name>
    <dbReference type="NCBI Taxonomy" id="1852021"/>
    <lineage>
        <taxon>Bacteria</taxon>
        <taxon>Pseudomonadati</taxon>
        <taxon>Pseudomonadota</taxon>
        <taxon>Gammaproteobacteria</taxon>
        <taxon>Cellvibrionales</taxon>
        <taxon>Halieaceae</taxon>
        <taxon>Parahaliea</taxon>
    </lineage>
</organism>
<feature type="domain" description="HTH iclR-type" evidence="3">
    <location>
        <begin position="1"/>
        <end position="50"/>
    </location>
</feature>
<evidence type="ECO:0000256" key="1">
    <source>
        <dbReference type="ARBA" id="ARBA00023015"/>
    </source>
</evidence>
<keyword evidence="1" id="KW-0805">Transcription regulation</keyword>
<dbReference type="Gene3D" id="3.30.450.40">
    <property type="match status" value="1"/>
</dbReference>
<dbReference type="InterPro" id="IPR050707">
    <property type="entry name" value="HTH_MetabolicPath_Reg"/>
</dbReference>
<dbReference type="EMBL" id="VRYZ01000004">
    <property type="protein sequence ID" value="TXS91804.1"/>
    <property type="molecule type" value="Genomic_DNA"/>
</dbReference>
<dbReference type="GO" id="GO:0003677">
    <property type="term" value="F:DNA binding"/>
    <property type="evidence" value="ECO:0007669"/>
    <property type="project" value="InterPro"/>
</dbReference>
<sequence length="286" mass="32369">MANPYRPFGLTEITRRLNLNKATCHAILITMTQYGFLVQHPRNKSYRLGPSIVAAANSALARFPLLEYARLEFEKLSNELECGMAVTAISNRQQVLLALYGNTSSISEAFQLGLRLPNTAPIAACFAAFAPAREMEAWIERAHSGIGEFSDKLDKALRVSLIHIRSRGFEVTLRTDAEQNLIERLSVSQEHWGLNELDEHCQLYQQQLCQEHYILDEYRRDKRYLVNTLSVPIFLYDESPAMCLVAGSLRQSLSGADITHMSDRMRVTAEKVRSMALAKAERHRAP</sequence>
<protein>
    <submittedName>
        <fullName evidence="4">Helix-turn-helix domain-containing protein</fullName>
    </submittedName>
</protein>